<proteinExistence type="predicted"/>
<evidence type="ECO:0000313" key="2">
    <source>
        <dbReference type="Proteomes" id="UP000796761"/>
    </source>
</evidence>
<evidence type="ECO:0000313" key="1">
    <source>
        <dbReference type="EMBL" id="TRZ25680.1"/>
    </source>
</evidence>
<gene>
    <name evidence="1" type="ORF">HGM15179_001491</name>
</gene>
<protein>
    <submittedName>
        <fullName evidence="1">Uncharacterized protein</fullName>
    </submittedName>
</protein>
<dbReference type="Proteomes" id="UP000796761">
    <property type="component" value="Unassembled WGS sequence"/>
</dbReference>
<sequence length="88" mass="9665">MVGQEVLQALEVPLQPVVQTMEEHSGADIHLKCMEETTSEQVNVPEGPHGKPMLEQDLWPCGERSLHGSRVADRSCDLWDTHTGAACS</sequence>
<dbReference type="AlphaFoldDB" id="A0A8K1GUK4"/>
<reference evidence="1" key="1">
    <citation type="submission" date="2019-04" db="EMBL/GenBank/DDBJ databases">
        <title>Genome assembly of Zosterops borbonicus 15179.</title>
        <authorList>
            <person name="Leroy T."/>
            <person name="Anselmetti Y."/>
            <person name="Tilak M.-K."/>
            <person name="Nabholz B."/>
        </authorList>
    </citation>
    <scope>NUCLEOTIDE SEQUENCE</scope>
    <source>
        <strain evidence="1">HGM_15179</strain>
        <tissue evidence="1">Muscle</tissue>
    </source>
</reference>
<keyword evidence="2" id="KW-1185">Reference proteome</keyword>
<comment type="caution">
    <text evidence="1">The sequence shown here is derived from an EMBL/GenBank/DDBJ whole genome shotgun (WGS) entry which is preliminary data.</text>
</comment>
<dbReference type="EMBL" id="SWJQ01000023">
    <property type="protein sequence ID" value="TRZ25680.1"/>
    <property type="molecule type" value="Genomic_DNA"/>
</dbReference>
<organism evidence="1 2">
    <name type="scientific">Zosterops borbonicus</name>
    <dbReference type="NCBI Taxonomy" id="364589"/>
    <lineage>
        <taxon>Eukaryota</taxon>
        <taxon>Metazoa</taxon>
        <taxon>Chordata</taxon>
        <taxon>Craniata</taxon>
        <taxon>Vertebrata</taxon>
        <taxon>Euteleostomi</taxon>
        <taxon>Archelosauria</taxon>
        <taxon>Archosauria</taxon>
        <taxon>Dinosauria</taxon>
        <taxon>Saurischia</taxon>
        <taxon>Theropoda</taxon>
        <taxon>Coelurosauria</taxon>
        <taxon>Aves</taxon>
        <taxon>Neognathae</taxon>
        <taxon>Neoaves</taxon>
        <taxon>Telluraves</taxon>
        <taxon>Australaves</taxon>
        <taxon>Passeriformes</taxon>
        <taxon>Sylvioidea</taxon>
        <taxon>Zosteropidae</taxon>
        <taxon>Zosterops</taxon>
    </lineage>
</organism>
<name>A0A8K1GUK4_9PASS</name>
<accession>A0A8K1GUK4</accession>